<sequence>MKNIKKFVLLALSLCITLFATSCSEDEMSQASFNSLNMLDENHGKTLLGETGVYINGSMNFRSDSWQVIDLGISSSFPSKTMPNLDNLSSEISVLPNHRYACCNTENVLTFPSHKNAYEIGCKYYQFVVSSFLEKETGKVGAVVEYTSSLSDEKELPQKDTNIGNLFGLDEQLSFDALGAEEYCFFEKSEDFAISLSNGHLKVALRKSPNELYGPYGTYSIYLRKGNVYTKVTFDVDL</sequence>
<dbReference type="OrthoDB" id="1083121at2"/>
<reference evidence="2 3" key="1">
    <citation type="submission" date="2019-09" db="EMBL/GenBank/DDBJ databases">
        <title>Distinct polysaccharide growth profiles of human intestinal Prevotella copri isolates.</title>
        <authorList>
            <person name="Fehlner-Peach H."/>
            <person name="Magnabosco C."/>
            <person name="Raghavan V."/>
            <person name="Scher J.U."/>
            <person name="Tett A."/>
            <person name="Cox L.M."/>
            <person name="Gottsegen C."/>
            <person name="Watters A."/>
            <person name="Wiltshire- Gordon J.D."/>
            <person name="Segata N."/>
            <person name="Bonneau R."/>
            <person name="Littman D.R."/>
        </authorList>
    </citation>
    <scope>NUCLEOTIDE SEQUENCE [LARGE SCALE GENOMIC DNA]</scope>
    <source>
        <strain evidence="3">iA622</strain>
    </source>
</reference>
<protein>
    <submittedName>
        <fullName evidence="2">DUF5036 domain-containing protein</fullName>
    </submittedName>
</protein>
<proteinExistence type="predicted"/>
<gene>
    <name evidence="2" type="ORF">F7D73_09195</name>
</gene>
<comment type="caution">
    <text evidence="2">The sequence shown here is derived from an EMBL/GenBank/DDBJ whole genome shotgun (WGS) entry which is preliminary data.</text>
</comment>
<evidence type="ECO:0000256" key="1">
    <source>
        <dbReference type="SAM" id="SignalP"/>
    </source>
</evidence>
<dbReference type="EMBL" id="VZCB01000076">
    <property type="protein sequence ID" value="MQN81126.1"/>
    <property type="molecule type" value="Genomic_DNA"/>
</dbReference>
<organism evidence="2 3">
    <name type="scientific">Segatella copri</name>
    <dbReference type="NCBI Taxonomy" id="165179"/>
    <lineage>
        <taxon>Bacteria</taxon>
        <taxon>Pseudomonadati</taxon>
        <taxon>Bacteroidota</taxon>
        <taxon>Bacteroidia</taxon>
        <taxon>Bacteroidales</taxon>
        <taxon>Prevotellaceae</taxon>
        <taxon>Segatella</taxon>
    </lineage>
</organism>
<dbReference type="RefSeq" id="WP_153124110.1">
    <property type="nucleotide sequence ID" value="NZ_VZCB01000076.1"/>
</dbReference>
<dbReference type="Proteomes" id="UP000480425">
    <property type="component" value="Unassembled WGS sequence"/>
</dbReference>
<evidence type="ECO:0000313" key="2">
    <source>
        <dbReference type="EMBL" id="MQN81126.1"/>
    </source>
</evidence>
<accession>A0A6G1U139</accession>
<dbReference type="Pfam" id="PF16439">
    <property type="entry name" value="DUF5036"/>
    <property type="match status" value="1"/>
</dbReference>
<feature type="chain" id="PRO_5026121740" evidence="1">
    <location>
        <begin position="21"/>
        <end position="238"/>
    </location>
</feature>
<dbReference type="AlphaFoldDB" id="A0A6G1U139"/>
<evidence type="ECO:0000313" key="3">
    <source>
        <dbReference type="Proteomes" id="UP000480425"/>
    </source>
</evidence>
<name>A0A6G1U139_9BACT</name>
<dbReference type="InterPro" id="IPR032217">
    <property type="entry name" value="DUF5036"/>
</dbReference>
<dbReference type="PROSITE" id="PS51257">
    <property type="entry name" value="PROKAR_LIPOPROTEIN"/>
    <property type="match status" value="1"/>
</dbReference>
<keyword evidence="1" id="KW-0732">Signal</keyword>
<feature type="signal peptide" evidence="1">
    <location>
        <begin position="1"/>
        <end position="20"/>
    </location>
</feature>